<feature type="transmembrane region" description="Helical" evidence="1">
    <location>
        <begin position="31"/>
        <end position="49"/>
    </location>
</feature>
<gene>
    <name evidence="2" type="ORF">H8S33_12845</name>
</gene>
<evidence type="ECO:0000313" key="3">
    <source>
        <dbReference type="Proteomes" id="UP000637359"/>
    </source>
</evidence>
<keyword evidence="3" id="KW-1185">Reference proteome</keyword>
<keyword evidence="1" id="KW-1133">Transmembrane helix</keyword>
<sequence length="62" mass="6864">MGNNKLAVVYLLLFVGVFGLLNMVLGFTDFSFIKTILFIGGIVLLYIAIHKQKSKPQYVEAG</sequence>
<dbReference type="RefSeq" id="WP_186870402.1">
    <property type="nucleotide sequence ID" value="NZ_JACOOL010000009.1"/>
</dbReference>
<organism evidence="2 3">
    <name type="scientific">Ornithinibacillus hominis</name>
    <dbReference type="NCBI Taxonomy" id="2763055"/>
    <lineage>
        <taxon>Bacteria</taxon>
        <taxon>Bacillati</taxon>
        <taxon>Bacillota</taxon>
        <taxon>Bacilli</taxon>
        <taxon>Bacillales</taxon>
        <taxon>Bacillaceae</taxon>
        <taxon>Ornithinibacillus</taxon>
    </lineage>
</organism>
<accession>A0A923L737</accession>
<feature type="transmembrane region" description="Helical" evidence="1">
    <location>
        <begin position="7"/>
        <end position="25"/>
    </location>
</feature>
<comment type="caution">
    <text evidence="2">The sequence shown here is derived from an EMBL/GenBank/DDBJ whole genome shotgun (WGS) entry which is preliminary data.</text>
</comment>
<evidence type="ECO:0000313" key="2">
    <source>
        <dbReference type="EMBL" id="MBC5637696.1"/>
    </source>
</evidence>
<keyword evidence="1" id="KW-0472">Membrane</keyword>
<name>A0A923L737_9BACI</name>
<reference evidence="2" key="1">
    <citation type="submission" date="2020-08" db="EMBL/GenBank/DDBJ databases">
        <title>Genome public.</title>
        <authorList>
            <person name="Liu C."/>
            <person name="Sun Q."/>
        </authorList>
    </citation>
    <scope>NUCLEOTIDE SEQUENCE</scope>
    <source>
        <strain evidence="2">BX22</strain>
    </source>
</reference>
<proteinExistence type="predicted"/>
<protein>
    <submittedName>
        <fullName evidence="2">Uncharacterized protein</fullName>
    </submittedName>
</protein>
<dbReference type="AlphaFoldDB" id="A0A923L737"/>
<keyword evidence="1" id="KW-0812">Transmembrane</keyword>
<dbReference type="Proteomes" id="UP000637359">
    <property type="component" value="Unassembled WGS sequence"/>
</dbReference>
<dbReference type="EMBL" id="JACOOL010000009">
    <property type="protein sequence ID" value="MBC5637696.1"/>
    <property type="molecule type" value="Genomic_DNA"/>
</dbReference>
<evidence type="ECO:0000256" key="1">
    <source>
        <dbReference type="SAM" id="Phobius"/>
    </source>
</evidence>